<evidence type="ECO:0000313" key="4">
    <source>
        <dbReference type="EMBL" id="KAL2050440.1"/>
    </source>
</evidence>
<proteinExistence type="predicted"/>
<dbReference type="InterPro" id="IPR000420">
    <property type="entry name" value="Yeast_PIR_rpt"/>
</dbReference>
<dbReference type="EMBL" id="JBHFEH010000047">
    <property type="protein sequence ID" value="KAL2050440.1"/>
    <property type="molecule type" value="Genomic_DNA"/>
</dbReference>
<feature type="signal peptide" evidence="3">
    <location>
        <begin position="1"/>
        <end position="18"/>
    </location>
</feature>
<dbReference type="PROSITE" id="PS50256">
    <property type="entry name" value="PIR_REPEAT_2"/>
    <property type="match status" value="1"/>
</dbReference>
<feature type="compositionally biased region" description="Pro residues" evidence="2">
    <location>
        <begin position="89"/>
        <end position="101"/>
    </location>
</feature>
<evidence type="ECO:0000256" key="3">
    <source>
        <dbReference type="SAM" id="SignalP"/>
    </source>
</evidence>
<feature type="chain" id="PRO_5046893517" evidence="3">
    <location>
        <begin position="19"/>
        <end position="211"/>
    </location>
</feature>
<protein>
    <submittedName>
        <fullName evidence="4">Uncharacterized protein</fullName>
    </submittedName>
</protein>
<keyword evidence="5" id="KW-1185">Reference proteome</keyword>
<evidence type="ECO:0000313" key="5">
    <source>
        <dbReference type="Proteomes" id="UP001590951"/>
    </source>
</evidence>
<evidence type="ECO:0000256" key="1">
    <source>
        <dbReference type="ARBA" id="ARBA00022729"/>
    </source>
</evidence>
<gene>
    <name evidence="4" type="ORF">ABVK25_009274</name>
</gene>
<organism evidence="4 5">
    <name type="scientific">Lepraria finkii</name>
    <dbReference type="NCBI Taxonomy" id="1340010"/>
    <lineage>
        <taxon>Eukaryota</taxon>
        <taxon>Fungi</taxon>
        <taxon>Dikarya</taxon>
        <taxon>Ascomycota</taxon>
        <taxon>Pezizomycotina</taxon>
        <taxon>Lecanoromycetes</taxon>
        <taxon>OSLEUM clade</taxon>
        <taxon>Lecanoromycetidae</taxon>
        <taxon>Lecanorales</taxon>
        <taxon>Lecanorineae</taxon>
        <taxon>Stereocaulaceae</taxon>
        <taxon>Lepraria</taxon>
    </lineage>
</organism>
<feature type="compositionally biased region" description="Pro residues" evidence="2">
    <location>
        <begin position="40"/>
        <end position="50"/>
    </location>
</feature>
<dbReference type="Proteomes" id="UP001590951">
    <property type="component" value="Unassembled WGS sequence"/>
</dbReference>
<feature type="region of interest" description="Disordered" evidence="2">
    <location>
        <begin position="40"/>
        <end position="107"/>
    </location>
</feature>
<comment type="caution">
    <text evidence="4">The sequence shown here is derived from an EMBL/GenBank/DDBJ whole genome shotgun (WGS) entry which is preliminary data.</text>
</comment>
<keyword evidence="1 3" id="KW-0732">Signal</keyword>
<evidence type="ECO:0000256" key="2">
    <source>
        <dbReference type="SAM" id="MobiDB-lite"/>
    </source>
</evidence>
<feature type="compositionally biased region" description="Pro residues" evidence="2">
    <location>
        <begin position="59"/>
        <end position="82"/>
    </location>
</feature>
<accession>A0ABR4AY89</accession>
<reference evidence="4 5" key="1">
    <citation type="submission" date="2024-09" db="EMBL/GenBank/DDBJ databases">
        <title>Rethinking Asexuality: The Enigmatic Case of Functional Sexual Genes in Lepraria (Stereocaulaceae).</title>
        <authorList>
            <person name="Doellman M."/>
            <person name="Sun Y."/>
            <person name="Barcenas-Pena A."/>
            <person name="Lumbsch H.T."/>
            <person name="Grewe F."/>
        </authorList>
    </citation>
    <scope>NUCLEOTIDE SEQUENCE [LARGE SCALE GENOMIC DNA]</scope>
    <source>
        <strain evidence="4 5">Grewe 0041</strain>
    </source>
</reference>
<name>A0ABR4AY89_9LECA</name>
<sequence length="211" mass="20954">MRGPTLFVLCIAIALTSAQLATEIGDGQIQALTSIIPILTPTPTPTPTPAEAPKGAIPNPAPPPPPPAEHATISPPPQPAPAPVNTTFPAPPPAPVIPPPAPKEEVMTAPPSPITANISITHTFSSSTCTGTAALAPAGNNATAPTVPAAPSVVDAAPTEGRQSQGGRYDGAGVSTGDWGVLGGVWRYGGGCGLGLPASSGSWQGVKMSHW</sequence>